<feature type="compositionally biased region" description="Low complexity" evidence="1">
    <location>
        <begin position="95"/>
        <end position="108"/>
    </location>
</feature>
<name>A0A835E3I8_9POAL</name>
<gene>
    <name evidence="2" type="ORF">HU200_056750</name>
</gene>
<dbReference type="Proteomes" id="UP000636709">
    <property type="component" value="Unassembled WGS sequence"/>
</dbReference>
<feature type="region of interest" description="Disordered" evidence="1">
    <location>
        <begin position="566"/>
        <end position="639"/>
    </location>
</feature>
<feature type="compositionally biased region" description="Low complexity" evidence="1">
    <location>
        <begin position="484"/>
        <end position="498"/>
    </location>
</feature>
<feature type="compositionally biased region" description="Gly residues" evidence="1">
    <location>
        <begin position="582"/>
        <end position="591"/>
    </location>
</feature>
<evidence type="ECO:0000313" key="2">
    <source>
        <dbReference type="EMBL" id="KAF8661795.1"/>
    </source>
</evidence>
<accession>A0A835E3I8</accession>
<dbReference type="PROSITE" id="PS00290">
    <property type="entry name" value="IG_MHC"/>
    <property type="match status" value="1"/>
</dbReference>
<feature type="region of interest" description="Disordered" evidence="1">
    <location>
        <begin position="227"/>
        <end position="248"/>
    </location>
</feature>
<dbReference type="InterPro" id="IPR003006">
    <property type="entry name" value="Ig/MHC_CS"/>
</dbReference>
<dbReference type="PANTHER" id="PTHR37702:SF9">
    <property type="entry name" value="PROLINE-RICH FAMILY PROTEIN"/>
    <property type="match status" value="1"/>
</dbReference>
<keyword evidence="3" id="KW-1185">Reference proteome</keyword>
<feature type="compositionally biased region" description="Pro residues" evidence="1">
    <location>
        <begin position="566"/>
        <end position="579"/>
    </location>
</feature>
<proteinExistence type="predicted"/>
<sequence>MVESQKKFAHERDRVPYTIDRSVGSAAEAKLGLSAGSSKCLLLIIDRRKNDHRRSIQVAQRFLRLESLWQYTCLASHVSQKIPRTTTTAPPPHISVSSTTPNPTTTTTSTRLLLPISTTYPGSFQSDATQCCLCAANLVASSSCSPHLPFWKLRLRAYTGMIAPFYCLRIEISTERLRACMQEASWTARCTHMRPAAEAPSDATRARRALAHMFHAPPAQTCVKRQAAFSDPPPTPRLSRTRPAACGVSGRHRGVNAVAAERTSRWWRTSRRFSAPSVDRIRVCVCGEWRLSDPHLLFIALRDRSPSAMFGLGAPDQGTRSKPNSEIILTGLSPSNRPSGPNVATRAAVQDEALAGDQRQPRPTGDTRRRASPAVRLLCLSIIPLPGPSRASRGGGRHHRSLAHILRLEFRSEQRVYNNSFCRPSSPQAAPCKLRSPPAKRSTRHPFPSTNARKKRRQKEHLPSKLSTPSLHSTLSRSHSRPNHLSLSSLISPSSPRFPSPHHLATTMAAAPLLLLLPPLLLLGANAEPAPATIVRKDGTTCTLCASCDNPCNPSYYPPPSPPPAPVATPCPPTTPSFPSPSGGGGGGGGPIVYSSPPPPASIGGGGGGLYYPPPTGGGGGGNNGASQQGGGGGGGYPAPPPPNPFLPYFPFYYYSPPPPHFSGAWAVTAASSSVTTLLLSGLSLLVVLQWC</sequence>
<dbReference type="AlphaFoldDB" id="A0A835E3I8"/>
<feature type="compositionally biased region" description="Low complexity" evidence="1">
    <location>
        <begin position="464"/>
        <end position="477"/>
    </location>
</feature>
<dbReference type="PANTHER" id="PTHR37702">
    <property type="entry name" value="PROLINE-RICH FAMILY PROTEIN"/>
    <property type="match status" value="1"/>
</dbReference>
<evidence type="ECO:0000313" key="3">
    <source>
        <dbReference type="Proteomes" id="UP000636709"/>
    </source>
</evidence>
<organism evidence="2 3">
    <name type="scientific">Digitaria exilis</name>
    <dbReference type="NCBI Taxonomy" id="1010633"/>
    <lineage>
        <taxon>Eukaryota</taxon>
        <taxon>Viridiplantae</taxon>
        <taxon>Streptophyta</taxon>
        <taxon>Embryophyta</taxon>
        <taxon>Tracheophyta</taxon>
        <taxon>Spermatophyta</taxon>
        <taxon>Magnoliopsida</taxon>
        <taxon>Liliopsida</taxon>
        <taxon>Poales</taxon>
        <taxon>Poaceae</taxon>
        <taxon>PACMAD clade</taxon>
        <taxon>Panicoideae</taxon>
        <taxon>Panicodae</taxon>
        <taxon>Paniceae</taxon>
        <taxon>Anthephorinae</taxon>
        <taxon>Digitaria</taxon>
    </lineage>
</organism>
<reference evidence="2" key="1">
    <citation type="submission" date="2020-07" db="EMBL/GenBank/DDBJ databases">
        <title>Genome sequence and genetic diversity analysis of an under-domesticated orphan crop, white fonio (Digitaria exilis).</title>
        <authorList>
            <person name="Bennetzen J.L."/>
            <person name="Chen S."/>
            <person name="Ma X."/>
            <person name="Wang X."/>
            <person name="Yssel A.E.J."/>
            <person name="Chaluvadi S.R."/>
            <person name="Johnson M."/>
            <person name="Gangashetty P."/>
            <person name="Hamidou F."/>
            <person name="Sanogo M.D."/>
            <person name="Zwaenepoel A."/>
            <person name="Wallace J."/>
            <person name="Van De Peer Y."/>
            <person name="Van Deynze A."/>
        </authorList>
    </citation>
    <scope>NUCLEOTIDE SEQUENCE</scope>
    <source>
        <tissue evidence="2">Leaves</tissue>
    </source>
</reference>
<feature type="region of interest" description="Disordered" evidence="1">
    <location>
        <begin position="83"/>
        <end position="108"/>
    </location>
</feature>
<evidence type="ECO:0000256" key="1">
    <source>
        <dbReference type="SAM" id="MobiDB-lite"/>
    </source>
</evidence>
<dbReference type="EMBL" id="JACEFO010002392">
    <property type="protein sequence ID" value="KAF8661795.1"/>
    <property type="molecule type" value="Genomic_DNA"/>
</dbReference>
<feature type="region of interest" description="Disordered" evidence="1">
    <location>
        <begin position="350"/>
        <end position="371"/>
    </location>
</feature>
<comment type="caution">
    <text evidence="2">The sequence shown here is derived from an EMBL/GenBank/DDBJ whole genome shotgun (WGS) entry which is preliminary data.</text>
</comment>
<feature type="region of interest" description="Disordered" evidence="1">
    <location>
        <begin position="421"/>
        <end position="498"/>
    </location>
</feature>
<feature type="compositionally biased region" description="Gly residues" evidence="1">
    <location>
        <begin position="617"/>
        <end position="637"/>
    </location>
</feature>
<protein>
    <submittedName>
        <fullName evidence="2">Uncharacterized protein</fullName>
    </submittedName>
</protein>